<reference evidence="1 2" key="1">
    <citation type="journal article" date="2019" name="Nat. Ecol. Evol.">
        <title>Megaphylogeny resolves global patterns of mushroom evolution.</title>
        <authorList>
            <person name="Varga T."/>
            <person name="Krizsan K."/>
            <person name="Foldi C."/>
            <person name="Dima B."/>
            <person name="Sanchez-Garcia M."/>
            <person name="Sanchez-Ramirez S."/>
            <person name="Szollosi G.J."/>
            <person name="Szarkandi J.G."/>
            <person name="Papp V."/>
            <person name="Albert L."/>
            <person name="Andreopoulos W."/>
            <person name="Angelini C."/>
            <person name="Antonin V."/>
            <person name="Barry K.W."/>
            <person name="Bougher N.L."/>
            <person name="Buchanan P."/>
            <person name="Buyck B."/>
            <person name="Bense V."/>
            <person name="Catcheside P."/>
            <person name="Chovatia M."/>
            <person name="Cooper J."/>
            <person name="Damon W."/>
            <person name="Desjardin D."/>
            <person name="Finy P."/>
            <person name="Geml J."/>
            <person name="Haridas S."/>
            <person name="Hughes K."/>
            <person name="Justo A."/>
            <person name="Karasinski D."/>
            <person name="Kautmanova I."/>
            <person name="Kiss B."/>
            <person name="Kocsube S."/>
            <person name="Kotiranta H."/>
            <person name="LaButti K.M."/>
            <person name="Lechner B.E."/>
            <person name="Liimatainen K."/>
            <person name="Lipzen A."/>
            <person name="Lukacs Z."/>
            <person name="Mihaltcheva S."/>
            <person name="Morgado L.N."/>
            <person name="Niskanen T."/>
            <person name="Noordeloos M.E."/>
            <person name="Ohm R.A."/>
            <person name="Ortiz-Santana B."/>
            <person name="Ovrebo C."/>
            <person name="Racz N."/>
            <person name="Riley R."/>
            <person name="Savchenko A."/>
            <person name="Shiryaev A."/>
            <person name="Soop K."/>
            <person name="Spirin V."/>
            <person name="Szebenyi C."/>
            <person name="Tomsovsky M."/>
            <person name="Tulloss R.E."/>
            <person name="Uehling J."/>
            <person name="Grigoriev I.V."/>
            <person name="Vagvolgyi C."/>
            <person name="Papp T."/>
            <person name="Martin F.M."/>
            <person name="Miettinen O."/>
            <person name="Hibbett D.S."/>
            <person name="Nagy L.G."/>
        </authorList>
    </citation>
    <scope>NUCLEOTIDE SEQUENCE [LARGE SCALE GENOMIC DNA]</scope>
    <source>
        <strain evidence="1 2">NL-1719</strain>
    </source>
</reference>
<name>A0ACD3AH78_9AGAR</name>
<keyword evidence="2" id="KW-1185">Reference proteome</keyword>
<gene>
    <name evidence="1" type="ORF">BDN72DRAFT_901271</name>
</gene>
<protein>
    <submittedName>
        <fullName evidence="1">Uncharacterized protein</fullName>
    </submittedName>
</protein>
<dbReference type="Proteomes" id="UP000308600">
    <property type="component" value="Unassembled WGS sequence"/>
</dbReference>
<evidence type="ECO:0000313" key="1">
    <source>
        <dbReference type="EMBL" id="TFK64790.1"/>
    </source>
</evidence>
<organism evidence="1 2">
    <name type="scientific">Pluteus cervinus</name>
    <dbReference type="NCBI Taxonomy" id="181527"/>
    <lineage>
        <taxon>Eukaryota</taxon>
        <taxon>Fungi</taxon>
        <taxon>Dikarya</taxon>
        <taxon>Basidiomycota</taxon>
        <taxon>Agaricomycotina</taxon>
        <taxon>Agaricomycetes</taxon>
        <taxon>Agaricomycetidae</taxon>
        <taxon>Agaricales</taxon>
        <taxon>Pluteineae</taxon>
        <taxon>Pluteaceae</taxon>
        <taxon>Pluteus</taxon>
    </lineage>
</organism>
<proteinExistence type="predicted"/>
<sequence>MDNSIQENWATIDTVDILFSDNEVITLPRVVLKVTTGLFEKGMLDYENPQDIELPEPGKILKILFGFICPKDAANLTTATPEVGIQDADFDTLLQVARAAQKYRVEHVIQICQLEMRRRASHLDNCERRQVLAYAAKYRHYDLVDKVAPLLLGTSLPDMFDALDGEVDSQSAWVHYINALEPQRVKWLDDILLAIQRNRDAEYSLHVDSQVLQDLYSTFALSMIPLNELLKKIIGLREIWNTDRHHVHAGFQWYHLISTYKRFPRFSTFFPEERNKRHVGLTDKKADNQASEVEQVQGERSDEPSYEWDSNKMVEVKRSEPKEGEWDGLDDSE</sequence>
<dbReference type="EMBL" id="ML208461">
    <property type="protein sequence ID" value="TFK64790.1"/>
    <property type="molecule type" value="Genomic_DNA"/>
</dbReference>
<accession>A0ACD3AH78</accession>
<evidence type="ECO:0000313" key="2">
    <source>
        <dbReference type="Proteomes" id="UP000308600"/>
    </source>
</evidence>